<dbReference type="VEuPathDB" id="TrichDB:TVAGG3_0960770"/>
<dbReference type="EMBL" id="DS113266">
    <property type="protein sequence ID" value="EAY14739.1"/>
    <property type="molecule type" value="Genomic_DNA"/>
</dbReference>
<organism evidence="1 2">
    <name type="scientific">Trichomonas vaginalis (strain ATCC PRA-98 / G3)</name>
    <dbReference type="NCBI Taxonomy" id="412133"/>
    <lineage>
        <taxon>Eukaryota</taxon>
        <taxon>Metamonada</taxon>
        <taxon>Parabasalia</taxon>
        <taxon>Trichomonadida</taxon>
        <taxon>Trichomonadidae</taxon>
        <taxon>Trichomonas</taxon>
    </lineage>
</organism>
<dbReference type="KEGG" id="tva:4772754"/>
<proteinExistence type="predicted"/>
<evidence type="ECO:0000313" key="1">
    <source>
        <dbReference type="EMBL" id="EAY14739.1"/>
    </source>
</evidence>
<dbReference type="Proteomes" id="UP000001542">
    <property type="component" value="Unassembled WGS sequence"/>
</dbReference>
<accession>A2DY03</accession>
<dbReference type="PROSITE" id="PS51257">
    <property type="entry name" value="PROKAR_LIPOPROTEIN"/>
    <property type="match status" value="1"/>
</dbReference>
<protein>
    <submittedName>
        <fullName evidence="1">Uncharacterized protein</fullName>
    </submittedName>
</protein>
<dbReference type="InParanoid" id="A2DY03"/>
<keyword evidence="2" id="KW-1185">Reference proteome</keyword>
<dbReference type="VEuPathDB" id="TrichDB:TVAG_038470"/>
<sequence length="2024" mass="231386">MNPRSVFSIRIDSLSDPLANLCQSVIAACNDGSEISVQQQIAIFKQVIVKEENLVRVLSSCAKIGAQSPLQSIEQFSQVVPPISITQTEAPEHHPEHRMIYIDRLPKQNWGKMYFNICLYFVSDLVTAFFIEKLSENMINVTKSDVVEFINTIIRNFFTCSQDSYIIAIKEINSKYYRRAFGLMSKFAPDDVADLLQNTFMNVNELGSYYQIVVNYFSDCVFSFESYLDAKELLDKIVQVYKEKTVHKQRTSIMNTGLFIYNYLGNTFSKFQESLTDPYIFGLISDCMTWVNSKQLNVHCFEIMALINSFMTINSNTSVKEFGAQHIFSYLSDGKQTDGQILDALSIMLRGAHYSTRALQETTKSNYEHHISDTSTIENIFGYAVSHIDIFDTCQTNLASFIVQIAASDFDLFVHKFLEKLTTPEIISFATCALSKAFFVILDPTSGFAEKAFNFTKELLDKVRISASLLLDTQLSKNITDKPTNFAYEPLSFSNELRNRYTIETQISTYVYRLLGVFTVNMRPKSVFPKHTKENQKWKDELTKEHGVQTWPVYDKNTIREEIHSIQTDENNLMINLLRLSPMIVDNFSILNHVIKFICNEDSSIGAMAVVAVQAALHLNPKFASQIFETVDKYYSIPNITSPHLFILLKFFHCIIDTITMERLEITKEMNTILIKYILLGLCSDALEIRNAAFQCSQNYPVYLQAKNEIFVLYDMIQKNEVQIGMTAKLNALSSLCPNKRDLIQSFDSIPFTNLFLAFDQTFYPFWISALGNLIGETKEDFIPEIHKYYSEVLLNNNSLSNQTLINLCSLHFSLSIGGTQTENISKITTNLLQNFSKNVKNRDCNLCAVMSSCNPIISNDVVIAINSELNTISEKMVLIHVLFYLLSKMSEKPSFIAKQTSGEKFSQPLQESIYFLENYLITNKFVSKNLEFNFDRNELSKPQNYLLQCAIHDMSICLRHLFDEITQQNICNLHGPFPLSKSVSNTYSHSSGTMLTFLVFISLSSCDDTFIFNDAVLNCFSSLCSVANIPDAYFTVVSDNLTKIKSVKLKTNLLRRYFSNLITQYIDYSCLDSSFFHAICLQFTGDQKFKRNWRESNSSEYNENEIEIGNKIYMNSGSLLALAFYYMTNELPSFREMAFKLVSVLSASLFIQEKGLKEFDEFLLKLKKFRGRFKTDMTHYIFTDAISLLKLISNELPFLGEQFIAQMIEIDKRINHNSNKIIHEEGSKRSMTFTKINSEQLVPKFNLETDNLQTHVSSFNLNQNESQKSLAAEFIVPWMSYFVVQPQMNSIFMDIPQIFNCYTFLIFVEDLISMNFSIPIQKIFRQIIEKDHGEKTVDLLLCIALRHVFLDNLKENAMELIRFLFAIQSDLVFKHMLKYIEFDAWHFYCIQLNKLDLLFDFDHVMAEISNKAEDEIKSTGTVNTEDDQSNDYSFIVPIVLDMIYNLILDDLTLIREYGKIILSYSFIQFHSFPEQCSKLIKLLTSLEVPDNFTNYYSDTTKTIITKVGTWPLDLVGSLFSNLNENEARKLYNYLLPWAVSYGKTYKTPIAVKILDSIGMELEKDDVIGLCRSILVIAIALYERTTPSIHAANIKKITFFVQLLDNFGKPPYAELYGYLTYAIYLLKRSKEITTNLVYFISEFLKCSSIEYVSIFNAAADFILLALNKNEFIEQIKTSEMPKDFEGIAHRIFAANLDSIGLSKSFEIIQKCIENDLLTFLTPTDDYNVLIASLLPFANMFSPSCVTKIAKLSNDSVLENCFIKITESDTELSENIEAIVSGLITDEKVALKVLPFYVNVENNGNVRQKLIIYYATSFIIRSIDNISFKDYSIGNIARSAVKSNIPGLQRAASNLLQTLMEVSGGEFCYSSSFNMAGNPQFPSISDILNLKPHEWRCTTLKLTPIYVTHEGFIACAIFSDLRAALEQVQAQPFSEWGEIEYKMQAAVPQGQNEDISGIKSYEEMTQIIRALTRNSRKSFSNKSITPVESVLVEEKLINAVDFAPSPKDFGQLLKDLNEEDAPPIF</sequence>
<reference evidence="1" key="2">
    <citation type="journal article" date="2007" name="Science">
        <title>Draft genome sequence of the sexually transmitted pathogen Trichomonas vaginalis.</title>
        <authorList>
            <person name="Carlton J.M."/>
            <person name="Hirt R.P."/>
            <person name="Silva J.C."/>
            <person name="Delcher A.L."/>
            <person name="Schatz M."/>
            <person name="Zhao Q."/>
            <person name="Wortman J.R."/>
            <person name="Bidwell S.L."/>
            <person name="Alsmark U.C.M."/>
            <person name="Besteiro S."/>
            <person name="Sicheritz-Ponten T."/>
            <person name="Noel C.J."/>
            <person name="Dacks J.B."/>
            <person name="Foster P.G."/>
            <person name="Simillion C."/>
            <person name="Van de Peer Y."/>
            <person name="Miranda-Saavedra D."/>
            <person name="Barton G.J."/>
            <person name="Westrop G.D."/>
            <person name="Mueller S."/>
            <person name="Dessi D."/>
            <person name="Fiori P.L."/>
            <person name="Ren Q."/>
            <person name="Paulsen I."/>
            <person name="Zhang H."/>
            <person name="Bastida-Corcuera F.D."/>
            <person name="Simoes-Barbosa A."/>
            <person name="Brown M.T."/>
            <person name="Hayes R.D."/>
            <person name="Mukherjee M."/>
            <person name="Okumura C.Y."/>
            <person name="Schneider R."/>
            <person name="Smith A.J."/>
            <person name="Vanacova S."/>
            <person name="Villalvazo M."/>
            <person name="Haas B.J."/>
            <person name="Pertea M."/>
            <person name="Feldblyum T.V."/>
            <person name="Utterback T.R."/>
            <person name="Shu C.L."/>
            <person name="Osoegawa K."/>
            <person name="de Jong P.J."/>
            <person name="Hrdy I."/>
            <person name="Horvathova L."/>
            <person name="Zubacova Z."/>
            <person name="Dolezal P."/>
            <person name="Malik S.B."/>
            <person name="Logsdon J.M. Jr."/>
            <person name="Henze K."/>
            <person name="Gupta A."/>
            <person name="Wang C.C."/>
            <person name="Dunne R.L."/>
            <person name="Upcroft J.A."/>
            <person name="Upcroft P."/>
            <person name="White O."/>
            <person name="Salzberg S.L."/>
            <person name="Tang P."/>
            <person name="Chiu C.-H."/>
            <person name="Lee Y.-S."/>
            <person name="Embley T.M."/>
            <person name="Coombs G.H."/>
            <person name="Mottram J.C."/>
            <person name="Tachezy J."/>
            <person name="Fraser-Liggett C.M."/>
            <person name="Johnson P.J."/>
        </authorList>
    </citation>
    <scope>NUCLEOTIDE SEQUENCE [LARGE SCALE GENOMIC DNA]</scope>
    <source>
        <strain evidence="1">G3</strain>
    </source>
</reference>
<dbReference type="OrthoDB" id="10691895at2759"/>
<evidence type="ECO:0000313" key="2">
    <source>
        <dbReference type="Proteomes" id="UP000001542"/>
    </source>
</evidence>
<dbReference type="RefSeq" id="XP_001326962.1">
    <property type="nucleotide sequence ID" value="XM_001326927.1"/>
</dbReference>
<gene>
    <name evidence="1" type="ORF">TVAG_038470</name>
</gene>
<reference evidence="1" key="1">
    <citation type="submission" date="2006-10" db="EMBL/GenBank/DDBJ databases">
        <authorList>
            <person name="Amadeo P."/>
            <person name="Zhao Q."/>
            <person name="Wortman J."/>
            <person name="Fraser-Liggett C."/>
            <person name="Carlton J."/>
        </authorList>
    </citation>
    <scope>NUCLEOTIDE SEQUENCE</scope>
    <source>
        <strain evidence="1">G3</strain>
    </source>
</reference>
<name>A2DY03_TRIV3</name>